<dbReference type="EMBL" id="VYYT01000140">
    <property type="protein sequence ID" value="KAK2764056.1"/>
    <property type="molecule type" value="Genomic_DNA"/>
</dbReference>
<dbReference type="AlphaFoldDB" id="A0AAD9YJ78"/>
<evidence type="ECO:0000313" key="1">
    <source>
        <dbReference type="EMBL" id="KAK2764056.1"/>
    </source>
</evidence>
<comment type="caution">
    <text evidence="1">The sequence shown here is derived from an EMBL/GenBank/DDBJ whole genome shotgun (WGS) entry which is preliminary data.</text>
</comment>
<proteinExistence type="predicted"/>
<sequence>MPPIRITSIPTHLPAGDHPLAALAPNFRLKPDAVKPWTANYSAQHQPHPRPQPTVHEVCAHEARGTEYKLGILNARLHLALPLPIQEPSAPRRPPIS</sequence>
<accession>A0AAD9YJ78</accession>
<dbReference type="Proteomes" id="UP001281614">
    <property type="component" value="Unassembled WGS sequence"/>
</dbReference>
<organism evidence="1 2">
    <name type="scientific">Colletotrichum kahawae</name>
    <name type="common">Coffee berry disease fungus</name>
    <dbReference type="NCBI Taxonomy" id="34407"/>
    <lineage>
        <taxon>Eukaryota</taxon>
        <taxon>Fungi</taxon>
        <taxon>Dikarya</taxon>
        <taxon>Ascomycota</taxon>
        <taxon>Pezizomycotina</taxon>
        <taxon>Sordariomycetes</taxon>
        <taxon>Hypocreomycetidae</taxon>
        <taxon>Glomerellales</taxon>
        <taxon>Glomerellaceae</taxon>
        <taxon>Colletotrichum</taxon>
        <taxon>Colletotrichum gloeosporioides species complex</taxon>
    </lineage>
</organism>
<evidence type="ECO:0000313" key="2">
    <source>
        <dbReference type="Proteomes" id="UP001281614"/>
    </source>
</evidence>
<keyword evidence="2" id="KW-1185">Reference proteome</keyword>
<gene>
    <name evidence="1" type="ORF">CKAH01_15859</name>
</gene>
<name>A0AAD9YJ78_COLKA</name>
<protein>
    <submittedName>
        <fullName evidence="1">Uncharacterized protein</fullName>
    </submittedName>
</protein>
<reference evidence="1" key="1">
    <citation type="submission" date="2023-02" db="EMBL/GenBank/DDBJ databases">
        <title>Colletotrichum kahawae CIFC_Que2 genome sequencing and assembly.</title>
        <authorList>
            <person name="Baroncelli R."/>
        </authorList>
    </citation>
    <scope>NUCLEOTIDE SEQUENCE</scope>
    <source>
        <strain evidence="1">CIFC_Que2</strain>
    </source>
</reference>